<dbReference type="AlphaFoldDB" id="A0A1V0AA99"/>
<organism evidence="1 2">
    <name type="scientific">[Actinomadura] parvosata subsp. kistnae</name>
    <dbReference type="NCBI Taxonomy" id="1909395"/>
    <lineage>
        <taxon>Bacteria</taxon>
        <taxon>Bacillati</taxon>
        <taxon>Actinomycetota</taxon>
        <taxon>Actinomycetes</taxon>
        <taxon>Streptosporangiales</taxon>
        <taxon>Streptosporangiaceae</taxon>
        <taxon>Nonomuraea</taxon>
    </lineage>
</organism>
<protein>
    <submittedName>
        <fullName evidence="1">Uncharacterized protein</fullName>
    </submittedName>
</protein>
<dbReference type="EMBL" id="CP017717">
    <property type="protein sequence ID" value="AQZ67136.1"/>
    <property type="molecule type" value="Genomic_DNA"/>
</dbReference>
<dbReference type="KEGG" id="noa:BKM31_41870"/>
<evidence type="ECO:0000313" key="1">
    <source>
        <dbReference type="EMBL" id="AQZ67136.1"/>
    </source>
</evidence>
<name>A0A1V0AA99_9ACTN</name>
<accession>A0A1V0AA99</accession>
<sequence length="88" mass="10538">MLRGLTASNRFLVVERQDAENDEYYMQAYLRDDGAYWLEYREGRADAHFRASCHTLQLLVQVFTMWLYRLPGWRETLIWAAWSAESEV</sequence>
<keyword evidence="2" id="KW-1185">Reference proteome</keyword>
<reference evidence="2" key="1">
    <citation type="journal article" date="2017" name="Med. Chem. Commun.">
        <title>Nonomuraea sp. ATCC 55076 harbours the largest actinomycete chromosome to date and the kistamicin biosynthetic gene cluster.</title>
        <authorList>
            <person name="Nazari B."/>
            <person name="Forneris C.C."/>
            <person name="Gibson M.I."/>
            <person name="Moon K."/>
            <person name="Schramma K.R."/>
            <person name="Seyedsayamdost M.R."/>
        </authorList>
    </citation>
    <scope>NUCLEOTIDE SEQUENCE [LARGE SCALE GENOMIC DNA]</scope>
    <source>
        <strain evidence="2">ATCC 55076</strain>
    </source>
</reference>
<evidence type="ECO:0000313" key="2">
    <source>
        <dbReference type="Proteomes" id="UP000190797"/>
    </source>
</evidence>
<gene>
    <name evidence="1" type="ORF">BKM31_41870</name>
</gene>
<dbReference type="Proteomes" id="UP000190797">
    <property type="component" value="Chromosome"/>
</dbReference>
<proteinExistence type="predicted"/>